<evidence type="ECO:0000259" key="14">
    <source>
        <dbReference type="Pfam" id="PF01507"/>
    </source>
</evidence>
<dbReference type="AlphaFoldDB" id="A0A5N5QIL7"/>
<dbReference type="EC" id="2.7.7.2" evidence="2"/>
<feature type="compositionally biased region" description="Polar residues" evidence="13">
    <location>
        <begin position="378"/>
        <end position="406"/>
    </location>
</feature>
<dbReference type="Pfam" id="PF01507">
    <property type="entry name" value="PAPS_reduct"/>
    <property type="match status" value="1"/>
</dbReference>
<evidence type="ECO:0000256" key="9">
    <source>
        <dbReference type="ARBA" id="ARBA00022840"/>
    </source>
</evidence>
<dbReference type="EMBL" id="SSOP01000099">
    <property type="protein sequence ID" value="KAB5591570.1"/>
    <property type="molecule type" value="Genomic_DNA"/>
</dbReference>
<evidence type="ECO:0000256" key="13">
    <source>
        <dbReference type="SAM" id="MobiDB-lite"/>
    </source>
</evidence>
<comment type="caution">
    <text evidence="15">The sequence shown here is derived from an EMBL/GenBank/DDBJ whole genome shotgun (WGS) entry which is preliminary data.</text>
</comment>
<evidence type="ECO:0000256" key="2">
    <source>
        <dbReference type="ARBA" id="ARBA00012393"/>
    </source>
</evidence>
<dbReference type="GO" id="GO:0003919">
    <property type="term" value="F:FMN adenylyltransferase activity"/>
    <property type="evidence" value="ECO:0007669"/>
    <property type="project" value="UniProtKB-EC"/>
</dbReference>
<proteinExistence type="predicted"/>
<feature type="region of interest" description="Disordered" evidence="13">
    <location>
        <begin position="537"/>
        <end position="564"/>
    </location>
</feature>
<feature type="compositionally biased region" description="Polar residues" evidence="13">
    <location>
        <begin position="831"/>
        <end position="847"/>
    </location>
</feature>
<feature type="compositionally biased region" description="Polar residues" evidence="13">
    <location>
        <begin position="508"/>
        <end position="518"/>
    </location>
</feature>
<evidence type="ECO:0000256" key="7">
    <source>
        <dbReference type="ARBA" id="ARBA00022741"/>
    </source>
</evidence>
<dbReference type="PANTHER" id="PTHR23293">
    <property type="entry name" value="FAD SYNTHETASE-RELATED FMN ADENYLYLTRANSFERASE"/>
    <property type="match status" value="1"/>
</dbReference>
<dbReference type="SUPFAM" id="SSF52402">
    <property type="entry name" value="Adenine nucleotide alpha hydrolases-like"/>
    <property type="match status" value="1"/>
</dbReference>
<evidence type="ECO:0000256" key="8">
    <source>
        <dbReference type="ARBA" id="ARBA00022827"/>
    </source>
</evidence>
<protein>
    <recommendedName>
        <fullName evidence="2">FAD synthase</fullName>
        <ecNumber evidence="2">2.7.7.2</ecNumber>
    </recommendedName>
    <alternativeName>
        <fullName evidence="10">FAD pyrophosphorylase</fullName>
    </alternativeName>
    <alternativeName>
        <fullName evidence="11">FMN adenylyltransferase</fullName>
    </alternativeName>
</protein>
<reference evidence="15 16" key="1">
    <citation type="journal article" date="2019" name="Fungal Biol. Biotechnol.">
        <title>Draft genome sequence of fastidious pathogen Ceratobasidium theobromae, which causes vascular-streak dieback in Theobroma cacao.</title>
        <authorList>
            <person name="Ali S.S."/>
            <person name="Asman A."/>
            <person name="Shao J."/>
            <person name="Firmansyah A.P."/>
            <person name="Susilo A.W."/>
            <person name="Rosmana A."/>
            <person name="McMahon P."/>
            <person name="Junaid M."/>
            <person name="Guest D."/>
            <person name="Kheng T.Y."/>
            <person name="Meinhardt L.W."/>
            <person name="Bailey B.A."/>
        </authorList>
    </citation>
    <scope>NUCLEOTIDE SEQUENCE [LARGE SCALE GENOMIC DNA]</scope>
    <source>
        <strain evidence="15 16">CT2</strain>
    </source>
</reference>
<feature type="region of interest" description="Disordered" evidence="13">
    <location>
        <begin position="490"/>
        <end position="521"/>
    </location>
</feature>
<dbReference type="Gene3D" id="3.40.50.620">
    <property type="entry name" value="HUPs"/>
    <property type="match status" value="1"/>
</dbReference>
<evidence type="ECO:0000256" key="6">
    <source>
        <dbReference type="ARBA" id="ARBA00022695"/>
    </source>
</evidence>
<feature type="region of interest" description="Disordered" evidence="13">
    <location>
        <begin position="787"/>
        <end position="942"/>
    </location>
</feature>
<evidence type="ECO:0000256" key="1">
    <source>
        <dbReference type="ARBA" id="ARBA00004726"/>
    </source>
</evidence>
<dbReference type="GO" id="GO:0006747">
    <property type="term" value="P:FAD biosynthetic process"/>
    <property type="evidence" value="ECO:0007669"/>
    <property type="project" value="TreeGrafter"/>
</dbReference>
<dbReference type="GO" id="GO:0005524">
    <property type="term" value="F:ATP binding"/>
    <property type="evidence" value="ECO:0007669"/>
    <property type="project" value="UniProtKB-KW"/>
</dbReference>
<comment type="pathway">
    <text evidence="1">Cofactor biosynthesis; FAD biosynthesis; FAD from FMN: step 1/1.</text>
</comment>
<evidence type="ECO:0000256" key="12">
    <source>
        <dbReference type="ARBA" id="ARBA00049494"/>
    </source>
</evidence>
<evidence type="ECO:0000313" key="15">
    <source>
        <dbReference type="EMBL" id="KAB5591570.1"/>
    </source>
</evidence>
<dbReference type="InterPro" id="IPR002500">
    <property type="entry name" value="PAPS_reduct_dom"/>
</dbReference>
<keyword evidence="16" id="KW-1185">Reference proteome</keyword>
<dbReference type="InterPro" id="IPR014729">
    <property type="entry name" value="Rossmann-like_a/b/a_fold"/>
</dbReference>
<name>A0A5N5QIL7_9AGAM</name>
<keyword evidence="9" id="KW-0067">ATP-binding</keyword>
<keyword evidence="6" id="KW-0548">Nucleotidyltransferase</keyword>
<feature type="region of interest" description="Disordered" evidence="13">
    <location>
        <begin position="366"/>
        <end position="408"/>
    </location>
</feature>
<organism evidence="15 16">
    <name type="scientific">Ceratobasidium theobromae</name>
    <dbReference type="NCBI Taxonomy" id="1582974"/>
    <lineage>
        <taxon>Eukaryota</taxon>
        <taxon>Fungi</taxon>
        <taxon>Dikarya</taxon>
        <taxon>Basidiomycota</taxon>
        <taxon>Agaricomycotina</taxon>
        <taxon>Agaricomycetes</taxon>
        <taxon>Cantharellales</taxon>
        <taxon>Ceratobasidiaceae</taxon>
        <taxon>Ceratobasidium</taxon>
    </lineage>
</organism>
<evidence type="ECO:0000313" key="16">
    <source>
        <dbReference type="Proteomes" id="UP000383932"/>
    </source>
</evidence>
<sequence>MSLDPRNTSEKIDPASLDAVYNVSETATSLGEMVREAIGVIDRGLDIHGLDKLSISFNGGKDCTVLLHLLAAVLRRRVSKGIGYDPICEQDDKVVADGVVVLPSYSNATLSPGSFADSSQQKHEPTISHPPSLETRGPALSSAPLHLPPIRSVYVLCPSPFKEVDEFVESSAKAYNLRLVRVPGSMRLALQAYLDTPEGHGVEAVLVGTRRNDPHGAKLEFLQHCDPGWPKLLRVHPIINWSYKHVWEYLRHPSLKVPYCHLYDEGYTSLGSTYNTFKNPALQILRPGLSPIWRPAFALEDGTLERAGRGSIGQLEVQPPAQASVATVTSSWNGISKEANGEAKPVNPGVLDNRVMTIWAFDLRSSDSDAEDEDAGSTSTAQIPPSNLIPSVSSPQRDAQESPQADHQTRLADELEELFGAAESEEHVKYKPNPWTIAKMNANARAAAGPSLGKREKPATKTSKFVVRNDRQFGWKNSCNKNNNGFFVRAKGGGERQGGVPHSPEGANHSSGSKTTPRSIPLRDSISAALRREMLATPTKSAPESNVGRHMLSPDKHGQSSTPGLACKRAHTPTPALDDTPPPNSDIRRSYIKHGRGAYIPSKFPTIPSANDIFGNNREYGNTHMANAFFNKSPIVSFPPVNNSCAQTPDDRLFSPSTKAGSMLTRNSREVFTVPPQHQRTSPNLASGTFFPYTSVEQADQTHYGLVPADFEVESKSRSDAKSGRFLNRASPGLSLRHSPNPPPTLQLVAKFAAPPPVLNEWATHEGAGLEERRANYEDHRKVLPISAWHPSSPASTPQLSSPYTEPKNGQKQNIIIQTPERRSPRDRSLEYSTTPANPGSTAQWQPITPPNKVPRMMSIVSMEQSGSEKPFWSTLPTPRSAGRPQPPQEVKTTRFSLPGPFLGSSPLKPQDDAKSLYKPPPRKRTRSPEPSAPRWKVTRIT</sequence>
<dbReference type="OrthoDB" id="270728at2759"/>
<keyword evidence="8" id="KW-0274">FAD</keyword>
<feature type="domain" description="Phosphoadenosine phosphosulphate reductase" evidence="14">
    <location>
        <begin position="199"/>
        <end position="276"/>
    </location>
</feature>
<dbReference type="PANTHER" id="PTHR23293:SF9">
    <property type="entry name" value="FAD SYNTHASE"/>
    <property type="match status" value="1"/>
</dbReference>
<evidence type="ECO:0000256" key="3">
    <source>
        <dbReference type="ARBA" id="ARBA00022630"/>
    </source>
</evidence>
<feature type="region of interest" description="Disordered" evidence="13">
    <location>
        <begin position="715"/>
        <end position="742"/>
    </location>
</feature>
<keyword evidence="4" id="KW-0288">FMN</keyword>
<evidence type="ECO:0000256" key="5">
    <source>
        <dbReference type="ARBA" id="ARBA00022679"/>
    </source>
</evidence>
<dbReference type="CDD" id="cd23948">
    <property type="entry name" value="FAD_synthase"/>
    <property type="match status" value="1"/>
</dbReference>
<keyword evidence="5" id="KW-0808">Transferase</keyword>
<evidence type="ECO:0000256" key="4">
    <source>
        <dbReference type="ARBA" id="ARBA00022643"/>
    </source>
</evidence>
<evidence type="ECO:0000256" key="10">
    <source>
        <dbReference type="ARBA" id="ARBA00031145"/>
    </source>
</evidence>
<comment type="catalytic activity">
    <reaction evidence="12">
        <text>FMN + ATP + H(+) = FAD + diphosphate</text>
        <dbReference type="Rhea" id="RHEA:17237"/>
        <dbReference type="ChEBI" id="CHEBI:15378"/>
        <dbReference type="ChEBI" id="CHEBI:30616"/>
        <dbReference type="ChEBI" id="CHEBI:33019"/>
        <dbReference type="ChEBI" id="CHEBI:57692"/>
        <dbReference type="ChEBI" id="CHEBI:58210"/>
        <dbReference type="EC" id="2.7.7.2"/>
    </reaction>
</comment>
<accession>A0A5N5QIL7</accession>
<evidence type="ECO:0000256" key="11">
    <source>
        <dbReference type="ARBA" id="ARBA00031871"/>
    </source>
</evidence>
<feature type="compositionally biased region" description="Polar residues" evidence="13">
    <location>
        <begin position="793"/>
        <end position="817"/>
    </location>
</feature>
<feature type="compositionally biased region" description="Basic and acidic residues" evidence="13">
    <location>
        <begin position="820"/>
        <end position="830"/>
    </location>
</feature>
<gene>
    <name evidence="15" type="ORF">CTheo_4999</name>
</gene>
<keyword evidence="3" id="KW-0285">Flavoprotein</keyword>
<feature type="region of interest" description="Disordered" evidence="13">
    <location>
        <begin position="113"/>
        <end position="140"/>
    </location>
</feature>
<keyword evidence="7" id="KW-0547">Nucleotide-binding</keyword>
<dbReference type="Proteomes" id="UP000383932">
    <property type="component" value="Unassembled WGS sequence"/>
</dbReference>